<dbReference type="InterPro" id="IPR051393">
    <property type="entry name" value="ABC_transporter_permease"/>
</dbReference>
<dbReference type="Pfam" id="PF00528">
    <property type="entry name" value="BPD_transp_1"/>
    <property type="match status" value="1"/>
</dbReference>
<feature type="transmembrane region" description="Helical" evidence="7">
    <location>
        <begin position="123"/>
        <end position="142"/>
    </location>
</feature>
<gene>
    <name evidence="9" type="ORF">ROSINTL182_05455</name>
</gene>
<reference evidence="9 10" key="1">
    <citation type="submission" date="2009-08" db="EMBL/GenBank/DDBJ databases">
        <authorList>
            <person name="Weinstock G."/>
            <person name="Sodergren E."/>
            <person name="Clifton S."/>
            <person name="Fulton L."/>
            <person name="Fulton B."/>
            <person name="Courtney L."/>
            <person name="Fronick C."/>
            <person name="Harrison M."/>
            <person name="Strong C."/>
            <person name="Farmer C."/>
            <person name="Delahaunty K."/>
            <person name="Markovic C."/>
            <person name="Hall O."/>
            <person name="Minx P."/>
            <person name="Tomlinson C."/>
            <person name="Mitreva M."/>
            <person name="Nelson J."/>
            <person name="Hou S."/>
            <person name="Wollam A."/>
            <person name="Pepin K.H."/>
            <person name="Johnson M."/>
            <person name="Bhonagiri V."/>
            <person name="Nash W.E."/>
            <person name="Warren W."/>
            <person name="Chinwalla A."/>
            <person name="Mardis E.R."/>
            <person name="Wilson R.K."/>
        </authorList>
    </citation>
    <scope>NUCLEOTIDE SEQUENCE [LARGE SCALE GENOMIC DNA]</scope>
    <source>
        <strain evidence="9 10">L1-82</strain>
    </source>
</reference>
<comment type="subcellular location">
    <subcellularLocation>
        <location evidence="1 7">Cell membrane</location>
        <topology evidence="1 7">Multi-pass membrane protein</topology>
    </subcellularLocation>
</comment>
<feature type="transmembrane region" description="Helical" evidence="7">
    <location>
        <begin position="275"/>
        <end position="297"/>
    </location>
</feature>
<dbReference type="GO" id="GO:0055085">
    <property type="term" value="P:transmembrane transport"/>
    <property type="evidence" value="ECO:0007669"/>
    <property type="project" value="InterPro"/>
</dbReference>
<dbReference type="CDD" id="cd06261">
    <property type="entry name" value="TM_PBP2"/>
    <property type="match status" value="1"/>
</dbReference>
<keyword evidence="5 7" id="KW-1133">Transmembrane helix</keyword>
<keyword evidence="6 7" id="KW-0472">Membrane</keyword>
<feature type="transmembrane region" description="Helical" evidence="7">
    <location>
        <begin position="171"/>
        <end position="192"/>
    </location>
</feature>
<accession>C7G6E2</accession>
<dbReference type="InterPro" id="IPR000515">
    <property type="entry name" value="MetI-like"/>
</dbReference>
<comment type="caution">
    <text evidence="9">The sequence shown here is derived from an EMBL/GenBank/DDBJ whole genome shotgun (WGS) entry which is preliminary data.</text>
</comment>
<dbReference type="InterPro" id="IPR035906">
    <property type="entry name" value="MetI-like_sf"/>
</dbReference>
<evidence type="ECO:0000313" key="9">
    <source>
        <dbReference type="EMBL" id="EEV02598.1"/>
    </source>
</evidence>
<dbReference type="EMBL" id="ABYJ02000024">
    <property type="protein sequence ID" value="EEV02598.1"/>
    <property type="molecule type" value="Genomic_DNA"/>
</dbReference>
<feature type="transmembrane region" description="Helical" evidence="7">
    <location>
        <begin position="24"/>
        <end position="44"/>
    </location>
</feature>
<sequence length="307" mass="34779">MNISERKGNIMTKKKKYGKVQVKNFKWIYAFLLPTIIIFVMFYVQPIVVMLTTSFTKWDGFNDPAFNGISNYIKLFTNSASAASIKNLILWSVIAMTFHVGFGVLTAFVLYLKPHGWKFTRSVFMIPNIISAAAWALIYRFIFNDQMGVLNSVIRVFDKDFSVQWFYQSPYAFWAVTLTWLFYAVIVTLIVLNDLMAIPKELIEAAKLDGANGWQLIRFVELPLCRISIGTGMLCSITSRISMYEAIALTTAGGPGDDTMSLSVLLVRAITDYNYGFANAIGVIMFLIGLLVMYIVTKAFRMNDSIY</sequence>
<dbReference type="GO" id="GO:0005886">
    <property type="term" value="C:plasma membrane"/>
    <property type="evidence" value="ECO:0007669"/>
    <property type="project" value="UniProtKB-SubCell"/>
</dbReference>
<name>C7G6E2_9FIRM</name>
<protein>
    <submittedName>
        <fullName evidence="9">ABC transporter, permease protein</fullName>
    </submittedName>
</protein>
<dbReference type="Proteomes" id="UP000004828">
    <property type="component" value="Unassembled WGS sequence"/>
</dbReference>
<evidence type="ECO:0000256" key="2">
    <source>
        <dbReference type="ARBA" id="ARBA00022448"/>
    </source>
</evidence>
<dbReference type="HOGENOM" id="CLU_016047_0_0_9"/>
<organism evidence="9 10">
    <name type="scientific">Roseburia intestinalis L1-82</name>
    <dbReference type="NCBI Taxonomy" id="536231"/>
    <lineage>
        <taxon>Bacteria</taxon>
        <taxon>Bacillati</taxon>
        <taxon>Bacillota</taxon>
        <taxon>Clostridia</taxon>
        <taxon>Lachnospirales</taxon>
        <taxon>Lachnospiraceae</taxon>
        <taxon>Roseburia</taxon>
    </lineage>
</organism>
<dbReference type="Gene3D" id="1.10.3720.10">
    <property type="entry name" value="MetI-like"/>
    <property type="match status" value="1"/>
</dbReference>
<evidence type="ECO:0000256" key="1">
    <source>
        <dbReference type="ARBA" id="ARBA00004651"/>
    </source>
</evidence>
<keyword evidence="3" id="KW-1003">Cell membrane</keyword>
<dbReference type="PANTHER" id="PTHR30193:SF37">
    <property type="entry name" value="INNER MEMBRANE ABC TRANSPORTER PERMEASE PROTEIN YCJO"/>
    <property type="match status" value="1"/>
</dbReference>
<evidence type="ECO:0000256" key="6">
    <source>
        <dbReference type="ARBA" id="ARBA00023136"/>
    </source>
</evidence>
<keyword evidence="4 7" id="KW-0812">Transmembrane</keyword>
<evidence type="ECO:0000259" key="8">
    <source>
        <dbReference type="PROSITE" id="PS50928"/>
    </source>
</evidence>
<dbReference type="PANTHER" id="PTHR30193">
    <property type="entry name" value="ABC TRANSPORTER PERMEASE PROTEIN"/>
    <property type="match status" value="1"/>
</dbReference>
<evidence type="ECO:0000256" key="5">
    <source>
        <dbReference type="ARBA" id="ARBA00022989"/>
    </source>
</evidence>
<evidence type="ECO:0000256" key="3">
    <source>
        <dbReference type="ARBA" id="ARBA00022475"/>
    </source>
</evidence>
<evidence type="ECO:0000256" key="7">
    <source>
        <dbReference type="RuleBase" id="RU363032"/>
    </source>
</evidence>
<comment type="similarity">
    <text evidence="7">Belongs to the binding-protein-dependent transport system permease family.</text>
</comment>
<dbReference type="SUPFAM" id="SSF161098">
    <property type="entry name" value="MetI-like"/>
    <property type="match status" value="1"/>
</dbReference>
<dbReference type="PROSITE" id="PS50928">
    <property type="entry name" value="ABC_TM1"/>
    <property type="match status" value="1"/>
</dbReference>
<proteinExistence type="inferred from homology"/>
<dbReference type="AlphaFoldDB" id="C7G6E2"/>
<feature type="transmembrane region" description="Helical" evidence="7">
    <location>
        <begin position="88"/>
        <end position="111"/>
    </location>
</feature>
<feature type="domain" description="ABC transmembrane type-1" evidence="8">
    <location>
        <begin position="85"/>
        <end position="296"/>
    </location>
</feature>
<evidence type="ECO:0000256" key="4">
    <source>
        <dbReference type="ARBA" id="ARBA00022692"/>
    </source>
</evidence>
<keyword evidence="2 7" id="KW-0813">Transport</keyword>
<evidence type="ECO:0000313" key="10">
    <source>
        <dbReference type="Proteomes" id="UP000004828"/>
    </source>
</evidence>